<protein>
    <submittedName>
        <fullName evidence="2">Helix-turn-helix domain-containing protein</fullName>
    </submittedName>
</protein>
<keyword evidence="3" id="KW-1185">Reference proteome</keyword>
<dbReference type="InterPro" id="IPR007737">
    <property type="entry name" value="Mga_HTH"/>
</dbReference>
<accession>A0ABR7EFV4</accession>
<evidence type="ECO:0000313" key="2">
    <source>
        <dbReference type="EMBL" id="MBC5648058.1"/>
    </source>
</evidence>
<dbReference type="Pfam" id="PF05043">
    <property type="entry name" value="Mga"/>
    <property type="match status" value="1"/>
</dbReference>
<feature type="domain" description="Mga helix-turn-helix" evidence="1">
    <location>
        <begin position="79"/>
        <end position="163"/>
    </location>
</feature>
<reference evidence="2 3" key="1">
    <citation type="submission" date="2020-08" db="EMBL/GenBank/DDBJ databases">
        <title>Genome public.</title>
        <authorList>
            <person name="Liu C."/>
            <person name="Sun Q."/>
        </authorList>
    </citation>
    <scope>NUCLEOTIDE SEQUENCE [LARGE SCALE GENOMIC DNA]</scope>
    <source>
        <strain evidence="2 3">NSJ-35</strain>
    </source>
</reference>
<sequence>MFGISNMLLLKNNILDILDYSDGYLSTIELTQQLGSVSLATVKKACTRLKTIIDSVYTEKEVEIDINRHYGVRLIRHTVTIQDITRHIFSTDLAYQILWTVLLERECSTVDFCNTHYISESQLRRKVSTINSFLANYELKISVYHKIKINGKERKIRAFHFIFLLFFHRQLSKIPYLNNYSSYITLAKKVAKHLMLETKSNQMEILGLWIFIIQNALERNKELVLSQLEKDIFKDIKMISKPNYLSRWSEFDWAYLIISIYSSDFYKLSISIDMDSIHKLVPPSNTLIWMELFEKYFMKLNDEQIKFIYEKFFRFYISETLFVPDEDIVSAFRGIDFNSLRDLYPKYWDTFEMLWNEYCSRADKFTTEFFKIDSLMTCIYLVPFSHFFPEVNVFIFSDMTKVYTKYIEEYTKTYFSNRYILHFVDSIDNADLIIGTIDLLNYSLKKNQIFVKTNLKIASQDFNNIEQAITEHLANEKCPPS</sequence>
<comment type="caution">
    <text evidence="2">The sequence shown here is derived from an EMBL/GenBank/DDBJ whole genome shotgun (WGS) entry which is preliminary data.</text>
</comment>
<dbReference type="EMBL" id="JACOON010000003">
    <property type="protein sequence ID" value="MBC5648058.1"/>
    <property type="molecule type" value="Genomic_DNA"/>
</dbReference>
<evidence type="ECO:0000259" key="1">
    <source>
        <dbReference type="Pfam" id="PF05043"/>
    </source>
</evidence>
<gene>
    <name evidence="2" type="ORF">H8S18_06885</name>
</gene>
<proteinExistence type="predicted"/>
<dbReference type="InterPro" id="IPR036388">
    <property type="entry name" value="WH-like_DNA-bd_sf"/>
</dbReference>
<evidence type="ECO:0000313" key="3">
    <source>
        <dbReference type="Proteomes" id="UP000606889"/>
    </source>
</evidence>
<organism evidence="2 3">
    <name type="scientific">Christensenella tenuis</name>
    <dbReference type="NCBI Taxonomy" id="2763033"/>
    <lineage>
        <taxon>Bacteria</taxon>
        <taxon>Bacillati</taxon>
        <taxon>Bacillota</taxon>
        <taxon>Clostridia</taxon>
        <taxon>Christensenellales</taxon>
        <taxon>Christensenellaceae</taxon>
        <taxon>Christensenella</taxon>
    </lineage>
</organism>
<name>A0ABR7EFV4_9FIRM</name>
<dbReference type="RefSeq" id="WP_186857577.1">
    <property type="nucleotide sequence ID" value="NZ_JACOON010000003.1"/>
</dbReference>
<dbReference type="Proteomes" id="UP000606889">
    <property type="component" value="Unassembled WGS sequence"/>
</dbReference>
<dbReference type="Gene3D" id="1.10.10.10">
    <property type="entry name" value="Winged helix-like DNA-binding domain superfamily/Winged helix DNA-binding domain"/>
    <property type="match status" value="1"/>
</dbReference>